<accession>A0A150PR39</accession>
<dbReference type="InterPro" id="IPR035992">
    <property type="entry name" value="Ricin_B-like_lectins"/>
</dbReference>
<name>A0A150PR39_SORCE</name>
<dbReference type="Gene3D" id="2.80.10.50">
    <property type="match status" value="3"/>
</dbReference>
<evidence type="ECO:0000259" key="1">
    <source>
        <dbReference type="SMART" id="SM00458"/>
    </source>
</evidence>
<comment type="caution">
    <text evidence="2">The sequence shown here is derived from an EMBL/GenBank/DDBJ whole genome shotgun (WGS) entry which is preliminary data.</text>
</comment>
<evidence type="ECO:0000313" key="2">
    <source>
        <dbReference type="EMBL" id="KYF58123.1"/>
    </source>
</evidence>
<dbReference type="InterPro" id="IPR037176">
    <property type="entry name" value="Osmotin/thaumatin-like_sf"/>
</dbReference>
<sequence length="473" mass="50312">MIMARKNAVGGLSLALGWTLLLGGCLIAEGELAPTEDSVDDADAVVVSSVTEGEYVIRSVATGKCLDVPSSSKADGTRLQQWTCNGTNAQRFRISPTSDGYWKIVNVNSDKAVDVRDVSAAPNAVIHQWGYVGGENQQWRFVGRGGNEFSIHARHSGQVVDLAWGRAADGTDILQYPYQGTTNQRWILDKVGGGGTPTGGARTLKIINNCAAPIWIAHSDNVAGPQNVKVARGAAYTYDVPEGGISATRFWPKTGCDEGGRNCTTGDSVAPCPAGGCQPPFESKFEATFAAKGSAAQTWYNLSQVDGYTLPFKVVPRGPDAEQGSCITSDCSGLTLDQCPGDEDLGNGQFPAYAHQDLRVRDRNGVVVACMAPCKKWNYPAPWGLGQPESADPGLHLCCPTPIDPATGQCTAANGCMTSDACRNTADPRSVEHTDYVMRMHRMCPTAYSYAYDDAAGLHACSSETSFEVTFCP</sequence>
<dbReference type="Gene3D" id="2.60.110.10">
    <property type="entry name" value="Thaumatin"/>
    <property type="match status" value="1"/>
</dbReference>
<dbReference type="PANTHER" id="PTHR31013">
    <property type="entry name" value="THAUMATIN FAMILY PROTEIN-RELATED"/>
    <property type="match status" value="1"/>
</dbReference>
<dbReference type="InterPro" id="IPR001938">
    <property type="entry name" value="Thaumatin"/>
</dbReference>
<dbReference type="Proteomes" id="UP000075420">
    <property type="component" value="Unassembled WGS sequence"/>
</dbReference>
<dbReference type="AlphaFoldDB" id="A0A150PR39"/>
<proteinExistence type="predicted"/>
<protein>
    <recommendedName>
        <fullName evidence="1">Ricin B lectin domain-containing protein</fullName>
    </recommendedName>
</protein>
<dbReference type="InterPro" id="IPR000772">
    <property type="entry name" value="Ricin_B_lectin"/>
</dbReference>
<feature type="domain" description="Ricin B lectin" evidence="1">
    <location>
        <begin position="53"/>
        <end position="189"/>
    </location>
</feature>
<dbReference type="PROSITE" id="PS51367">
    <property type="entry name" value="THAUMATIN_2"/>
    <property type="match status" value="1"/>
</dbReference>
<reference evidence="2 3" key="1">
    <citation type="submission" date="2014-02" db="EMBL/GenBank/DDBJ databases">
        <title>The small core and large imbalanced accessory genome model reveals a collaborative survival strategy of Sorangium cellulosum strains in nature.</title>
        <authorList>
            <person name="Han K."/>
            <person name="Peng R."/>
            <person name="Blom J."/>
            <person name="Li Y.-Z."/>
        </authorList>
    </citation>
    <scope>NUCLEOTIDE SEQUENCE [LARGE SCALE GENOMIC DNA]</scope>
    <source>
        <strain evidence="2 3">So0157-25</strain>
    </source>
</reference>
<dbReference type="PANTHER" id="PTHR31013:SF2">
    <property type="entry name" value="THAUMATIN-LIKE PROTEIN"/>
    <property type="match status" value="1"/>
</dbReference>
<dbReference type="SUPFAM" id="SSF50370">
    <property type="entry name" value="Ricin B-like lectins"/>
    <property type="match status" value="1"/>
</dbReference>
<evidence type="ECO:0000313" key="3">
    <source>
        <dbReference type="Proteomes" id="UP000075420"/>
    </source>
</evidence>
<dbReference type="SUPFAM" id="SSF49870">
    <property type="entry name" value="Osmotin, thaumatin-like protein"/>
    <property type="match status" value="1"/>
</dbReference>
<dbReference type="SMART" id="SM00458">
    <property type="entry name" value="RICIN"/>
    <property type="match status" value="1"/>
</dbReference>
<dbReference type="PROSITE" id="PS50231">
    <property type="entry name" value="RICIN_B_LECTIN"/>
    <property type="match status" value="1"/>
</dbReference>
<dbReference type="Pfam" id="PF14200">
    <property type="entry name" value="RicinB_lectin_2"/>
    <property type="match status" value="2"/>
</dbReference>
<organism evidence="2 3">
    <name type="scientific">Sorangium cellulosum</name>
    <name type="common">Polyangium cellulosum</name>
    <dbReference type="NCBI Taxonomy" id="56"/>
    <lineage>
        <taxon>Bacteria</taxon>
        <taxon>Pseudomonadati</taxon>
        <taxon>Myxococcota</taxon>
        <taxon>Polyangia</taxon>
        <taxon>Polyangiales</taxon>
        <taxon>Polyangiaceae</taxon>
        <taxon>Sorangium</taxon>
    </lineage>
</organism>
<dbReference type="CDD" id="cd00161">
    <property type="entry name" value="beta-trefoil_Ricin-like"/>
    <property type="match status" value="1"/>
</dbReference>
<gene>
    <name evidence="2" type="ORF">BE08_01070</name>
</gene>
<dbReference type="PROSITE" id="PS51257">
    <property type="entry name" value="PROKAR_LIPOPROTEIN"/>
    <property type="match status" value="1"/>
</dbReference>
<dbReference type="Pfam" id="PF00314">
    <property type="entry name" value="Thaumatin"/>
    <property type="match status" value="2"/>
</dbReference>
<dbReference type="SMART" id="SM00205">
    <property type="entry name" value="THN"/>
    <property type="match status" value="1"/>
</dbReference>
<dbReference type="EMBL" id="JELY01000788">
    <property type="protein sequence ID" value="KYF58123.1"/>
    <property type="molecule type" value="Genomic_DNA"/>
</dbReference>